<dbReference type="InterPro" id="IPR050266">
    <property type="entry name" value="AB_hydrolase_sf"/>
</dbReference>
<evidence type="ECO:0000259" key="1">
    <source>
        <dbReference type="Pfam" id="PF00561"/>
    </source>
</evidence>
<proteinExistence type="predicted"/>
<dbReference type="Gene3D" id="3.40.50.1820">
    <property type="entry name" value="alpha/beta hydrolase"/>
    <property type="match status" value="1"/>
</dbReference>
<evidence type="ECO:0000313" key="2">
    <source>
        <dbReference type="EMBL" id="PNV75664.1"/>
    </source>
</evidence>
<dbReference type="SUPFAM" id="SSF53474">
    <property type="entry name" value="alpha/beta-Hydrolases"/>
    <property type="match status" value="1"/>
</dbReference>
<dbReference type="InterPro" id="IPR000073">
    <property type="entry name" value="AB_hydrolase_1"/>
</dbReference>
<accession>A0ABX4YKI7</accession>
<dbReference type="RefSeq" id="WP_010410695.1">
    <property type="nucleotide sequence ID" value="NZ_MCRM02000005.1"/>
</dbReference>
<keyword evidence="3" id="KW-1185">Reference proteome</keyword>
<dbReference type="Pfam" id="PF00561">
    <property type="entry name" value="Abhydrolase_1"/>
    <property type="match status" value="1"/>
</dbReference>
<comment type="caution">
    <text evidence="2">The sequence shown here is derived from an EMBL/GenBank/DDBJ whole genome shotgun (WGS) entry which is preliminary data.</text>
</comment>
<name>A0ABX4YKI7_9LEPT</name>
<dbReference type="Proteomes" id="UP000094669">
    <property type="component" value="Unassembled WGS sequence"/>
</dbReference>
<protein>
    <submittedName>
        <fullName evidence="2">Alpha/beta hydrolase</fullName>
    </submittedName>
</protein>
<dbReference type="PANTHER" id="PTHR43798">
    <property type="entry name" value="MONOACYLGLYCEROL LIPASE"/>
    <property type="match status" value="1"/>
</dbReference>
<gene>
    <name evidence="2" type="ORF">BES34_006340</name>
</gene>
<dbReference type="PANTHER" id="PTHR43798:SF33">
    <property type="entry name" value="HYDROLASE, PUTATIVE (AFU_ORTHOLOGUE AFUA_2G14860)-RELATED"/>
    <property type="match status" value="1"/>
</dbReference>
<organism evidence="2 3">
    <name type="scientific">Leptospira inadai serovar Lyme</name>
    <dbReference type="NCBI Taxonomy" id="293084"/>
    <lineage>
        <taxon>Bacteria</taxon>
        <taxon>Pseudomonadati</taxon>
        <taxon>Spirochaetota</taxon>
        <taxon>Spirochaetia</taxon>
        <taxon>Leptospirales</taxon>
        <taxon>Leptospiraceae</taxon>
        <taxon>Leptospira</taxon>
    </lineage>
</organism>
<dbReference type="InterPro" id="IPR029058">
    <property type="entry name" value="AB_hydrolase_fold"/>
</dbReference>
<dbReference type="EMBL" id="MCRM02000005">
    <property type="protein sequence ID" value="PNV75664.1"/>
    <property type="molecule type" value="Genomic_DNA"/>
</dbReference>
<feature type="domain" description="AB hydrolase-1" evidence="1">
    <location>
        <begin position="31"/>
        <end position="133"/>
    </location>
</feature>
<evidence type="ECO:0000313" key="3">
    <source>
        <dbReference type="Proteomes" id="UP000094669"/>
    </source>
</evidence>
<dbReference type="GO" id="GO:0016787">
    <property type="term" value="F:hydrolase activity"/>
    <property type="evidence" value="ECO:0007669"/>
    <property type="project" value="UniProtKB-KW"/>
</dbReference>
<reference evidence="2" key="1">
    <citation type="submission" date="2018-01" db="EMBL/GenBank/DDBJ databases">
        <title>Genomic characterization of Leptospira inadai serogroup Lyme isolated from captured rat in Brazil and comparative analysis with human reference strain.</title>
        <authorList>
            <person name="Moreno L.Z."/>
            <person name="Loureiro A.P."/>
            <person name="Miraglia F."/>
            <person name="Kremer F.S."/>
            <person name="Eslabao M.R."/>
            <person name="Dellagostin O.A."/>
            <person name="Lilenbaum W."/>
            <person name="Moreno A.M."/>
        </authorList>
    </citation>
    <scope>NUCLEOTIDE SEQUENCE [LARGE SCALE GENOMIC DNA]</scope>
    <source>
        <strain evidence="2">M34/99</strain>
    </source>
</reference>
<sequence>MSQPQREPKIALLPSGIRLAYDKFPGKYKIPLFCIHGLTGNLRNFERIAHTLSKKGITVITYDLRGRGHSDKPEGEYSAKVHAQDLKDLAGVLGYKRIAVLSHSLGCWVTLRLAELAPQFLEKAVLVDGGGALSPLRKFSNLLMIRSSLARLGRIVPSKEIYLAEAKKSPILSAWNEDIRNFLQYELEPIGTLSKYLGPSDESGPFGPVQCSLPPRVAESELQSMGGSIRTIGIFRRFLKNPISSFRILQENNRLPYSAMTCPVLVVRAGKPNFKPGDELLPDSAIEKMRKEMRDFRVLEIPDKNHYEVVLLEDKSRDKVIYNFLIR</sequence>
<keyword evidence="2" id="KW-0378">Hydrolase</keyword>